<reference evidence="1 2" key="1">
    <citation type="submission" date="2018-08" db="EMBL/GenBank/DDBJ databases">
        <title>A genome reference for cultivated species of the human gut microbiota.</title>
        <authorList>
            <person name="Zou Y."/>
            <person name="Xue W."/>
            <person name="Luo G."/>
        </authorList>
    </citation>
    <scope>NUCLEOTIDE SEQUENCE [LARGE SCALE GENOMIC DNA]</scope>
    <source>
        <strain evidence="1 2">AM30-13AC</strain>
    </source>
</reference>
<sequence>MAATAMGEIEAQQIITANAACQIVGGCDLCPFFKEDAERTRERGKCQEAINAENVREALITLRGQLSE</sequence>
<comment type="caution">
    <text evidence="1">The sequence shown here is derived from an EMBL/GenBank/DDBJ whole genome shotgun (WGS) entry which is preliminary data.</text>
</comment>
<dbReference type="AlphaFoldDB" id="A0A414I004"/>
<dbReference type="Proteomes" id="UP000284835">
    <property type="component" value="Unassembled WGS sequence"/>
</dbReference>
<accession>A0A414I004</accession>
<name>A0A414I004_9FIRM</name>
<evidence type="ECO:0000313" key="2">
    <source>
        <dbReference type="Proteomes" id="UP000284835"/>
    </source>
</evidence>
<proteinExistence type="predicted"/>
<evidence type="ECO:0000313" key="1">
    <source>
        <dbReference type="EMBL" id="RHD96023.1"/>
    </source>
</evidence>
<organism evidence="1 2">
    <name type="scientific">Agathobacter rectalis</name>
    <dbReference type="NCBI Taxonomy" id="39491"/>
    <lineage>
        <taxon>Bacteria</taxon>
        <taxon>Bacillati</taxon>
        <taxon>Bacillota</taxon>
        <taxon>Clostridia</taxon>
        <taxon>Lachnospirales</taxon>
        <taxon>Lachnospiraceae</taxon>
        <taxon>Agathobacter</taxon>
    </lineage>
</organism>
<gene>
    <name evidence="1" type="ORF">DW775_05160</name>
</gene>
<protein>
    <submittedName>
        <fullName evidence="1">Uncharacterized protein</fullName>
    </submittedName>
</protein>
<dbReference type="EMBL" id="QSJS01000005">
    <property type="protein sequence ID" value="RHD96023.1"/>
    <property type="molecule type" value="Genomic_DNA"/>
</dbReference>